<dbReference type="InterPro" id="IPR040265">
    <property type="entry name" value="CHUP1/IPGA1-like"/>
</dbReference>
<evidence type="ECO:0000313" key="5">
    <source>
        <dbReference type="RefSeq" id="XP_011094458.1"/>
    </source>
</evidence>
<sequence>MESSSSKVVVMKPVLLIAGIPLAISLAGFIVARIAARKSCFRLTASSALSQRQETASRVEDDCALESSVVDDSCELQEEILGLRSRIEEMQDRELQLEKRFLRYQDLKDQETVLMELQNKLMLEINRVEFMGREILVLEADNQRFDAAVVEYLRVLRLLEFSKTENGQLSKRVEKLSRRTKQQSWILRKQILQIMSKETEISRNRKELEAKADCIRLLENEIKKLKLNTEQLEGKKNELSDKLRAAEESAISKVEEDMVSRELCDQLACEVERLQRDEAAEVEELIYLRWCNACLRHELMRRNQEQERKEDDRQMENNLGGIVEIEDLGSDNEVSRSIVGHGDSYFGFMNRNQAHSRRRKLLAKFKRWVEGSEKEKHGNKCFRRRSASDGVEEMYLAARNSCSSA</sequence>
<dbReference type="PANTHER" id="PTHR31342">
    <property type="entry name" value="PROTEIN CHUP1, CHLOROPLASTIC"/>
    <property type="match status" value="1"/>
</dbReference>
<dbReference type="GeneID" id="105174153"/>
<keyword evidence="1 2" id="KW-0175">Coiled coil</keyword>
<dbReference type="InParanoid" id="A0A6I9U9W2"/>
<gene>
    <name evidence="5" type="primary">LOC105174153</name>
</gene>
<evidence type="ECO:0000256" key="2">
    <source>
        <dbReference type="SAM" id="Coils"/>
    </source>
</evidence>
<keyword evidence="3" id="KW-0812">Transmembrane</keyword>
<keyword evidence="3" id="KW-0472">Membrane</keyword>
<feature type="coiled-coil region" evidence="2">
    <location>
        <begin position="208"/>
        <end position="284"/>
    </location>
</feature>
<name>A0A6I9U9W2_SESIN</name>
<dbReference type="GO" id="GO:0072699">
    <property type="term" value="P:protein localization to cortical microtubule cytoskeleton"/>
    <property type="evidence" value="ECO:0007669"/>
    <property type="project" value="TreeGrafter"/>
</dbReference>
<evidence type="ECO:0000313" key="4">
    <source>
        <dbReference type="Proteomes" id="UP000504604"/>
    </source>
</evidence>
<reference evidence="5" key="1">
    <citation type="submission" date="2025-08" db="UniProtKB">
        <authorList>
            <consortium name="RefSeq"/>
        </authorList>
    </citation>
    <scope>IDENTIFICATION</scope>
</reference>
<accession>A0A6I9U9W2</accession>
<protein>
    <submittedName>
        <fullName evidence="5">Protein CHUP1, chloroplastic</fullName>
    </submittedName>
</protein>
<dbReference type="PANTHER" id="PTHR31342:SF10">
    <property type="entry name" value="CHUP1-LIKE PROTEIN"/>
    <property type="match status" value="1"/>
</dbReference>
<keyword evidence="4" id="KW-1185">Reference proteome</keyword>
<dbReference type="RefSeq" id="XP_011094458.1">
    <property type="nucleotide sequence ID" value="XM_011096156.2"/>
</dbReference>
<dbReference type="KEGG" id="sind:105174153"/>
<dbReference type="AlphaFoldDB" id="A0A6I9U9W2"/>
<proteinExistence type="predicted"/>
<evidence type="ECO:0000256" key="3">
    <source>
        <dbReference type="SAM" id="Phobius"/>
    </source>
</evidence>
<evidence type="ECO:0000256" key="1">
    <source>
        <dbReference type="ARBA" id="ARBA00023054"/>
    </source>
</evidence>
<feature type="transmembrane region" description="Helical" evidence="3">
    <location>
        <begin position="14"/>
        <end position="36"/>
    </location>
</feature>
<keyword evidence="3" id="KW-1133">Transmembrane helix</keyword>
<dbReference type="GO" id="GO:0055028">
    <property type="term" value="C:cortical microtubule"/>
    <property type="evidence" value="ECO:0007669"/>
    <property type="project" value="TreeGrafter"/>
</dbReference>
<organism evidence="4 5">
    <name type="scientific">Sesamum indicum</name>
    <name type="common">Oriental sesame</name>
    <name type="synonym">Sesamum orientale</name>
    <dbReference type="NCBI Taxonomy" id="4182"/>
    <lineage>
        <taxon>Eukaryota</taxon>
        <taxon>Viridiplantae</taxon>
        <taxon>Streptophyta</taxon>
        <taxon>Embryophyta</taxon>
        <taxon>Tracheophyta</taxon>
        <taxon>Spermatophyta</taxon>
        <taxon>Magnoliopsida</taxon>
        <taxon>eudicotyledons</taxon>
        <taxon>Gunneridae</taxon>
        <taxon>Pentapetalae</taxon>
        <taxon>asterids</taxon>
        <taxon>lamiids</taxon>
        <taxon>Lamiales</taxon>
        <taxon>Pedaliaceae</taxon>
        <taxon>Sesamum</taxon>
    </lineage>
</organism>
<dbReference type="OrthoDB" id="687739at2759"/>
<dbReference type="Proteomes" id="UP000504604">
    <property type="component" value="Linkage group LG11"/>
</dbReference>